<evidence type="ECO:0000259" key="3">
    <source>
        <dbReference type="PROSITE" id="PS50240"/>
    </source>
</evidence>
<evidence type="ECO:0000313" key="4">
    <source>
        <dbReference type="Proteomes" id="UP001652740"/>
    </source>
</evidence>
<dbReference type="Proteomes" id="UP001652740">
    <property type="component" value="Unplaced"/>
</dbReference>
<dbReference type="RefSeq" id="XP_026764599.2">
    <property type="nucleotide sequence ID" value="XM_026908798.3"/>
</dbReference>
<reference evidence="5" key="1">
    <citation type="submission" date="2025-08" db="UniProtKB">
        <authorList>
            <consortium name="RefSeq"/>
        </authorList>
    </citation>
    <scope>IDENTIFICATION</scope>
    <source>
        <tissue evidence="5">Whole larvae</tissue>
    </source>
</reference>
<dbReference type="GO" id="GO:0006508">
    <property type="term" value="P:proteolysis"/>
    <property type="evidence" value="ECO:0007669"/>
    <property type="project" value="InterPro"/>
</dbReference>
<dbReference type="KEGG" id="gmw:113522943"/>
<dbReference type="GO" id="GO:0004252">
    <property type="term" value="F:serine-type endopeptidase activity"/>
    <property type="evidence" value="ECO:0007669"/>
    <property type="project" value="InterPro"/>
</dbReference>
<dbReference type="InParanoid" id="A0A6J1X991"/>
<keyword evidence="1" id="KW-1133">Transmembrane helix</keyword>
<keyword evidence="1" id="KW-0812">Transmembrane</keyword>
<dbReference type="PROSITE" id="PS50240">
    <property type="entry name" value="TRYPSIN_DOM"/>
    <property type="match status" value="1"/>
</dbReference>
<keyword evidence="1" id="KW-0472">Membrane</keyword>
<keyword evidence="4" id="KW-1185">Reference proteome</keyword>
<dbReference type="PANTHER" id="PTHR24260:SF136">
    <property type="entry name" value="GH08193P-RELATED"/>
    <property type="match status" value="1"/>
</dbReference>
<name>A0A6J1X991_GALME</name>
<keyword evidence="2" id="KW-0732">Signal</keyword>
<feature type="domain" description="Peptidase S1" evidence="3">
    <location>
        <begin position="69"/>
        <end position="287"/>
    </location>
</feature>
<proteinExistence type="predicted"/>
<dbReference type="Pfam" id="PF00089">
    <property type="entry name" value="Trypsin"/>
    <property type="match status" value="1"/>
</dbReference>
<sequence length="337" mass="37723">MMKNGIVFFIVIVTFGFAICFAENVKKSIDDNREDNGDTEEPYSMDISAENESNNITCARRQNSLMHEIIKASSKQFPFMAAIMSHQNEYLCSGSVVSNGLILTTAQCTQQSISYVLLNTTKAKKDDASTMIRVIKSDKFPSYTGSDSLKNVGLIYTEKFNSTVASKIKLSNYTSVRNILDINALGFGLNSDDGQLKELQYVGLEHRSLYDNQDILKGYFDCVETKVITCFKDTGGPVIYDNELVGIITKGQDSCTKEMSSVYAVNKFMVEALPTYTFKAWIDEKIKKNEEQDETALIVYPSKPVLRKQVHKMTSAGNNIIIMPLIVLVTFFVSTIF</sequence>
<protein>
    <submittedName>
        <fullName evidence="5">Arginine esterase-like</fullName>
    </submittedName>
</protein>
<dbReference type="InterPro" id="IPR001254">
    <property type="entry name" value="Trypsin_dom"/>
</dbReference>
<dbReference type="InterPro" id="IPR009003">
    <property type="entry name" value="Peptidase_S1_PA"/>
</dbReference>
<dbReference type="GeneID" id="113522943"/>
<feature type="transmembrane region" description="Helical" evidence="1">
    <location>
        <begin position="316"/>
        <end position="336"/>
    </location>
</feature>
<organism evidence="4 5">
    <name type="scientific">Galleria mellonella</name>
    <name type="common">Greater wax moth</name>
    <dbReference type="NCBI Taxonomy" id="7137"/>
    <lineage>
        <taxon>Eukaryota</taxon>
        <taxon>Metazoa</taxon>
        <taxon>Ecdysozoa</taxon>
        <taxon>Arthropoda</taxon>
        <taxon>Hexapoda</taxon>
        <taxon>Insecta</taxon>
        <taxon>Pterygota</taxon>
        <taxon>Neoptera</taxon>
        <taxon>Endopterygota</taxon>
        <taxon>Lepidoptera</taxon>
        <taxon>Glossata</taxon>
        <taxon>Ditrysia</taxon>
        <taxon>Pyraloidea</taxon>
        <taxon>Pyralidae</taxon>
        <taxon>Galleriinae</taxon>
        <taxon>Galleria</taxon>
    </lineage>
</organism>
<dbReference type="Gene3D" id="2.40.10.10">
    <property type="entry name" value="Trypsin-like serine proteases"/>
    <property type="match status" value="2"/>
</dbReference>
<dbReference type="OrthoDB" id="7726766at2759"/>
<dbReference type="InterPro" id="IPR043504">
    <property type="entry name" value="Peptidase_S1_PA_chymotrypsin"/>
</dbReference>
<evidence type="ECO:0000256" key="2">
    <source>
        <dbReference type="SAM" id="SignalP"/>
    </source>
</evidence>
<gene>
    <name evidence="5" type="primary">LOC113522943</name>
</gene>
<dbReference type="AlphaFoldDB" id="A0A6J1X991"/>
<dbReference type="PANTHER" id="PTHR24260">
    <property type="match status" value="1"/>
</dbReference>
<dbReference type="SMART" id="SM00020">
    <property type="entry name" value="Tryp_SPc"/>
    <property type="match status" value="1"/>
</dbReference>
<evidence type="ECO:0000313" key="5">
    <source>
        <dbReference type="RefSeq" id="XP_026764599.2"/>
    </source>
</evidence>
<dbReference type="InterPro" id="IPR051333">
    <property type="entry name" value="CLIP_Serine_Protease"/>
</dbReference>
<feature type="chain" id="PRO_5027041320" evidence="2">
    <location>
        <begin position="23"/>
        <end position="337"/>
    </location>
</feature>
<feature type="signal peptide" evidence="2">
    <location>
        <begin position="1"/>
        <end position="22"/>
    </location>
</feature>
<accession>A0A6J1X991</accession>
<evidence type="ECO:0000256" key="1">
    <source>
        <dbReference type="SAM" id="Phobius"/>
    </source>
</evidence>
<dbReference type="SUPFAM" id="SSF50494">
    <property type="entry name" value="Trypsin-like serine proteases"/>
    <property type="match status" value="1"/>
</dbReference>